<dbReference type="Proteomes" id="UP000320386">
    <property type="component" value="Chromosome"/>
</dbReference>
<gene>
    <name evidence="3" type="primary">smc_1</name>
    <name evidence="3" type="ORF">Pan265_14810</name>
</gene>
<evidence type="ECO:0000313" key="3">
    <source>
        <dbReference type="EMBL" id="QDU71629.1"/>
    </source>
</evidence>
<keyword evidence="4" id="KW-1185">Reference proteome</keyword>
<accession>A0A518BXB8</accession>
<dbReference type="KEGG" id="mcad:Pan265_14810"/>
<organism evidence="3 4">
    <name type="scientific">Mucisphaera calidilacus</name>
    <dbReference type="NCBI Taxonomy" id="2527982"/>
    <lineage>
        <taxon>Bacteria</taxon>
        <taxon>Pseudomonadati</taxon>
        <taxon>Planctomycetota</taxon>
        <taxon>Phycisphaerae</taxon>
        <taxon>Phycisphaerales</taxon>
        <taxon>Phycisphaeraceae</taxon>
        <taxon>Mucisphaera</taxon>
    </lineage>
</organism>
<dbReference type="OrthoDB" id="290296at2"/>
<name>A0A518BXB8_9BACT</name>
<sequence>MARGQDSTVTVAAVLAAIAAVVFGILALVFYTQLSGANQRAESATNDLNAYATRSEQSSPEVGVYKEQAGRGQSVVGVMLAENQQLRSIIGVDAALPMTDVDTQVKAKGDSSLLRTVTRLENDLEQAQAQVDAKEQALADVRGDLEEANRELATTRQRFNQAAQRLQAQFEQLAGAYSESMQKMDNAEGRYSNLLTRVRSDKDQQIREQQGSIQGLDQQVRQLERRVQQLIEQIQGEGQVNQVITPDGRIVAVADEKNQVYINLGKQDRLQLGLTFEVIPAGELIRTDREGEVRGIGTVEVIAIEENTAVCRIVRLERNAVLSESDSIVNVAYDRDRSSKFYVFGQFDFTDRGNPSQGDRSRIEGMVTRWGGELVDELNYEVDFLVLGVRPIRPAPLPSTVIDPVLIEQHARAIQNADQYERLLEQAQALSIPVLNQNRFLGLVGYYER</sequence>
<dbReference type="RefSeq" id="WP_145445766.1">
    <property type="nucleotide sequence ID" value="NZ_CP036280.1"/>
</dbReference>
<keyword evidence="1" id="KW-0175">Coiled coil</keyword>
<dbReference type="Gene3D" id="1.20.5.170">
    <property type="match status" value="1"/>
</dbReference>
<feature type="coiled-coil region" evidence="1">
    <location>
        <begin position="110"/>
        <end position="176"/>
    </location>
</feature>
<feature type="transmembrane region" description="Helical" evidence="2">
    <location>
        <begin position="12"/>
        <end position="31"/>
    </location>
</feature>
<keyword evidence="2" id="KW-1133">Transmembrane helix</keyword>
<protein>
    <submittedName>
        <fullName evidence="3">Chromosome partition protein Smc</fullName>
    </submittedName>
</protein>
<evidence type="ECO:0000256" key="2">
    <source>
        <dbReference type="SAM" id="Phobius"/>
    </source>
</evidence>
<feature type="coiled-coil region" evidence="1">
    <location>
        <begin position="206"/>
        <end position="240"/>
    </location>
</feature>
<dbReference type="AlphaFoldDB" id="A0A518BXB8"/>
<keyword evidence="2" id="KW-0472">Membrane</keyword>
<evidence type="ECO:0000313" key="4">
    <source>
        <dbReference type="Proteomes" id="UP000320386"/>
    </source>
</evidence>
<dbReference type="EMBL" id="CP036280">
    <property type="protein sequence ID" value="QDU71629.1"/>
    <property type="molecule type" value="Genomic_DNA"/>
</dbReference>
<reference evidence="3 4" key="1">
    <citation type="submission" date="2019-02" db="EMBL/GenBank/DDBJ databases">
        <title>Deep-cultivation of Planctomycetes and their phenomic and genomic characterization uncovers novel biology.</title>
        <authorList>
            <person name="Wiegand S."/>
            <person name="Jogler M."/>
            <person name="Boedeker C."/>
            <person name="Pinto D."/>
            <person name="Vollmers J."/>
            <person name="Rivas-Marin E."/>
            <person name="Kohn T."/>
            <person name="Peeters S.H."/>
            <person name="Heuer A."/>
            <person name="Rast P."/>
            <person name="Oberbeckmann S."/>
            <person name="Bunk B."/>
            <person name="Jeske O."/>
            <person name="Meyerdierks A."/>
            <person name="Storesund J.E."/>
            <person name="Kallscheuer N."/>
            <person name="Luecker S."/>
            <person name="Lage O.M."/>
            <person name="Pohl T."/>
            <person name="Merkel B.J."/>
            <person name="Hornburger P."/>
            <person name="Mueller R.-W."/>
            <person name="Bruemmer F."/>
            <person name="Labrenz M."/>
            <person name="Spormann A.M."/>
            <person name="Op den Camp H."/>
            <person name="Overmann J."/>
            <person name="Amann R."/>
            <person name="Jetten M.S.M."/>
            <person name="Mascher T."/>
            <person name="Medema M.H."/>
            <person name="Devos D.P."/>
            <person name="Kaster A.-K."/>
            <person name="Ovreas L."/>
            <person name="Rohde M."/>
            <person name="Galperin M.Y."/>
            <person name="Jogler C."/>
        </authorList>
    </citation>
    <scope>NUCLEOTIDE SEQUENCE [LARGE SCALE GENOMIC DNA]</scope>
    <source>
        <strain evidence="3 4">Pan265</strain>
    </source>
</reference>
<evidence type="ECO:0000256" key="1">
    <source>
        <dbReference type="SAM" id="Coils"/>
    </source>
</evidence>
<proteinExistence type="predicted"/>
<keyword evidence="2" id="KW-0812">Transmembrane</keyword>